<reference evidence="1" key="1">
    <citation type="journal article" date="2020" name="Stud. Mycol.">
        <title>101 Dothideomycetes genomes: a test case for predicting lifestyles and emergence of pathogens.</title>
        <authorList>
            <person name="Haridas S."/>
            <person name="Albert R."/>
            <person name="Binder M."/>
            <person name="Bloem J."/>
            <person name="Labutti K."/>
            <person name="Salamov A."/>
            <person name="Andreopoulos B."/>
            <person name="Baker S."/>
            <person name="Barry K."/>
            <person name="Bills G."/>
            <person name="Bluhm B."/>
            <person name="Cannon C."/>
            <person name="Castanera R."/>
            <person name="Culley D."/>
            <person name="Daum C."/>
            <person name="Ezra D."/>
            <person name="Gonzalez J."/>
            <person name="Henrissat B."/>
            <person name="Kuo A."/>
            <person name="Liang C."/>
            <person name="Lipzen A."/>
            <person name="Lutzoni F."/>
            <person name="Magnuson J."/>
            <person name="Mondo S."/>
            <person name="Nolan M."/>
            <person name="Ohm R."/>
            <person name="Pangilinan J."/>
            <person name="Park H.-J."/>
            <person name="Ramirez L."/>
            <person name="Alfaro M."/>
            <person name="Sun H."/>
            <person name="Tritt A."/>
            <person name="Yoshinaga Y."/>
            <person name="Zwiers L.-H."/>
            <person name="Turgeon B."/>
            <person name="Goodwin S."/>
            <person name="Spatafora J."/>
            <person name="Crous P."/>
            <person name="Grigoriev I."/>
        </authorList>
    </citation>
    <scope>NUCLEOTIDE SEQUENCE</scope>
    <source>
        <strain evidence="1">CBS 161.51</strain>
    </source>
</reference>
<gene>
    <name evidence="1" type="ORF">EJ02DRAFT_394292</name>
</gene>
<organism evidence="1 2">
    <name type="scientific">Clathrospora elynae</name>
    <dbReference type="NCBI Taxonomy" id="706981"/>
    <lineage>
        <taxon>Eukaryota</taxon>
        <taxon>Fungi</taxon>
        <taxon>Dikarya</taxon>
        <taxon>Ascomycota</taxon>
        <taxon>Pezizomycotina</taxon>
        <taxon>Dothideomycetes</taxon>
        <taxon>Pleosporomycetidae</taxon>
        <taxon>Pleosporales</taxon>
        <taxon>Diademaceae</taxon>
        <taxon>Clathrospora</taxon>
    </lineage>
</organism>
<keyword evidence="2" id="KW-1185">Reference proteome</keyword>
<evidence type="ECO:0008006" key="3">
    <source>
        <dbReference type="Google" id="ProtNLM"/>
    </source>
</evidence>
<evidence type="ECO:0000313" key="2">
    <source>
        <dbReference type="Proteomes" id="UP000800038"/>
    </source>
</evidence>
<accession>A0A6A5TC87</accession>
<sequence length="72" mass="8086">MSPPSTPRRHTYLTRNERLQVQILCLAGHSHKSIADLLEISERQVCYVIHCTAYASLLRSEPVLNDASAVPK</sequence>
<dbReference type="EMBL" id="ML976003">
    <property type="protein sequence ID" value="KAF1946547.1"/>
    <property type="molecule type" value="Genomic_DNA"/>
</dbReference>
<dbReference type="OrthoDB" id="5405453at2759"/>
<proteinExistence type="predicted"/>
<dbReference type="Proteomes" id="UP000800038">
    <property type="component" value="Unassembled WGS sequence"/>
</dbReference>
<name>A0A6A5TC87_9PLEO</name>
<evidence type="ECO:0000313" key="1">
    <source>
        <dbReference type="EMBL" id="KAF1946547.1"/>
    </source>
</evidence>
<dbReference type="Pfam" id="PF13384">
    <property type="entry name" value="HTH_23"/>
    <property type="match status" value="1"/>
</dbReference>
<dbReference type="AlphaFoldDB" id="A0A6A5TC87"/>
<protein>
    <recommendedName>
        <fullName evidence="3">Transposase IS30-like HTH domain-containing protein</fullName>
    </recommendedName>
</protein>